<evidence type="ECO:0000256" key="4">
    <source>
        <dbReference type="ARBA" id="ARBA00023002"/>
    </source>
</evidence>
<keyword evidence="2" id="KW-0285">Flavoprotein</keyword>
<reference evidence="6 7" key="1">
    <citation type="submission" date="2021-12" db="EMBL/GenBank/DDBJ databases">
        <title>Discovery of the Pendulisporaceae a myxobacterial family with distinct sporulation behavior and unique specialized metabolism.</title>
        <authorList>
            <person name="Garcia R."/>
            <person name="Popoff A."/>
            <person name="Bader C.D."/>
            <person name="Loehr J."/>
            <person name="Walesch S."/>
            <person name="Walt C."/>
            <person name="Boldt J."/>
            <person name="Bunk B."/>
            <person name="Haeckl F.J.F.P.J."/>
            <person name="Gunesch A.P."/>
            <person name="Birkelbach J."/>
            <person name="Nuebel U."/>
            <person name="Pietschmann T."/>
            <person name="Bach T."/>
            <person name="Mueller R."/>
        </authorList>
    </citation>
    <scope>NUCLEOTIDE SEQUENCE [LARGE SCALE GENOMIC DNA]</scope>
    <source>
        <strain evidence="6 7">MSr11954</strain>
    </source>
</reference>
<dbReference type="InterPro" id="IPR051914">
    <property type="entry name" value="FAD-linked_OxidoTrans_Type4"/>
</dbReference>
<dbReference type="PANTHER" id="PTHR42934:SF1">
    <property type="entry name" value="GLYCOLATE OXIDASE SUBUNIT GLCD"/>
    <property type="match status" value="1"/>
</dbReference>
<dbReference type="EMBL" id="CP089984">
    <property type="protein sequence ID" value="WXB15962.1"/>
    <property type="molecule type" value="Genomic_DNA"/>
</dbReference>
<sequence length="491" mass="51723">MSHSSHSSPLAPDLIARFAAIVGKANCIFDPEQLRTYECDALTSFRARPGLVVLPGSAAEVVDVVRLARDAGLPIVPRGAGTGLSGGALPHPAGILLGLSRMRRILAIDFDNQWMRVEPGVVNLEISKRLASHGYYYAPDPSSQQVCTIGGNVAENSGGAHCLKYGFTTNHVLGAKVVLADGNVVELGGPVLDPLGYDLRGALVGSEGTLGVVVEVVLRILRKPEATRTFFATFPSTDEAGAAVSLIIAAGIVPAAIEMMDRLAIVAIKAATGVDWPDVGAALLMDVDGTIAEVEHTAAEATRFAKQAGALEVRLPRDAAERETMWRGRKSAFAAMGRISPNYVVQDGVIPRSEIAPVLREIERLASDAGLRIANVFHAGDGNLHPLVLYDAAVPGQEELAERTAGEILKVCVRTGGSITGEHGVGADKAPYMADMFSDADLATMNMVRCAFDPESRMNPGKVFPTPRLCGDRPGKYVPHATETAGLAGRG</sequence>
<accession>A0ABZ2LZ20</accession>
<dbReference type="InterPro" id="IPR036318">
    <property type="entry name" value="FAD-bd_PCMH-like_sf"/>
</dbReference>
<dbReference type="InterPro" id="IPR004113">
    <property type="entry name" value="FAD-bd_oxidored_4_C"/>
</dbReference>
<dbReference type="PROSITE" id="PS51387">
    <property type="entry name" value="FAD_PCMH"/>
    <property type="match status" value="1"/>
</dbReference>
<gene>
    <name evidence="6" type="ORF">LZC94_01535</name>
</gene>
<organism evidence="6 7">
    <name type="scientific">Pendulispora albinea</name>
    <dbReference type="NCBI Taxonomy" id="2741071"/>
    <lineage>
        <taxon>Bacteria</taxon>
        <taxon>Pseudomonadati</taxon>
        <taxon>Myxococcota</taxon>
        <taxon>Myxococcia</taxon>
        <taxon>Myxococcales</taxon>
        <taxon>Sorangiineae</taxon>
        <taxon>Pendulisporaceae</taxon>
        <taxon>Pendulispora</taxon>
    </lineage>
</organism>
<dbReference type="Gene3D" id="1.10.45.10">
    <property type="entry name" value="Vanillyl-alcohol Oxidase, Chain A, domain 4"/>
    <property type="match status" value="1"/>
</dbReference>
<dbReference type="Pfam" id="PF01565">
    <property type="entry name" value="FAD_binding_4"/>
    <property type="match status" value="1"/>
</dbReference>
<dbReference type="InterPro" id="IPR016164">
    <property type="entry name" value="FAD-linked_Oxase-like_C"/>
</dbReference>
<dbReference type="Pfam" id="PF02913">
    <property type="entry name" value="FAD-oxidase_C"/>
    <property type="match status" value="1"/>
</dbReference>
<dbReference type="PANTHER" id="PTHR42934">
    <property type="entry name" value="GLYCOLATE OXIDASE SUBUNIT GLCD"/>
    <property type="match status" value="1"/>
</dbReference>
<keyword evidence="3" id="KW-0274">FAD</keyword>
<dbReference type="SUPFAM" id="SSF55103">
    <property type="entry name" value="FAD-linked oxidases, C-terminal domain"/>
    <property type="match status" value="1"/>
</dbReference>
<dbReference type="Gene3D" id="3.30.70.2740">
    <property type="match status" value="1"/>
</dbReference>
<evidence type="ECO:0000256" key="2">
    <source>
        <dbReference type="ARBA" id="ARBA00022630"/>
    </source>
</evidence>
<feature type="domain" description="FAD-binding PCMH-type" evidence="5">
    <location>
        <begin position="45"/>
        <end position="223"/>
    </location>
</feature>
<evidence type="ECO:0000313" key="6">
    <source>
        <dbReference type="EMBL" id="WXB15962.1"/>
    </source>
</evidence>
<evidence type="ECO:0000256" key="3">
    <source>
        <dbReference type="ARBA" id="ARBA00022827"/>
    </source>
</evidence>
<evidence type="ECO:0000259" key="5">
    <source>
        <dbReference type="PROSITE" id="PS51387"/>
    </source>
</evidence>
<dbReference type="SUPFAM" id="SSF56176">
    <property type="entry name" value="FAD-binding/transporter-associated domain-like"/>
    <property type="match status" value="1"/>
</dbReference>
<comment type="cofactor">
    <cofactor evidence="1">
        <name>FAD</name>
        <dbReference type="ChEBI" id="CHEBI:57692"/>
    </cofactor>
</comment>
<dbReference type="InterPro" id="IPR006094">
    <property type="entry name" value="Oxid_FAD_bind_N"/>
</dbReference>
<keyword evidence="7" id="KW-1185">Reference proteome</keyword>
<name>A0ABZ2LZ20_9BACT</name>
<dbReference type="InterPro" id="IPR016166">
    <property type="entry name" value="FAD-bd_PCMH"/>
</dbReference>
<evidence type="ECO:0000256" key="1">
    <source>
        <dbReference type="ARBA" id="ARBA00001974"/>
    </source>
</evidence>
<dbReference type="RefSeq" id="WP_394825593.1">
    <property type="nucleotide sequence ID" value="NZ_CP089984.1"/>
</dbReference>
<dbReference type="Gene3D" id="3.30.465.10">
    <property type="match status" value="1"/>
</dbReference>
<protein>
    <submittedName>
        <fullName evidence="6">FAD-binding protein</fullName>
    </submittedName>
</protein>
<evidence type="ECO:0000313" key="7">
    <source>
        <dbReference type="Proteomes" id="UP001370348"/>
    </source>
</evidence>
<keyword evidence="4" id="KW-0560">Oxidoreductase</keyword>
<dbReference type="InterPro" id="IPR016171">
    <property type="entry name" value="Vanillyl_alc_oxidase_C-sub2"/>
</dbReference>
<proteinExistence type="predicted"/>
<dbReference type="InterPro" id="IPR016169">
    <property type="entry name" value="FAD-bd_PCMH_sub2"/>
</dbReference>
<dbReference type="Proteomes" id="UP001370348">
    <property type="component" value="Chromosome"/>
</dbReference>